<evidence type="ECO:0000256" key="6">
    <source>
        <dbReference type="ARBA" id="ARBA00023136"/>
    </source>
</evidence>
<name>L1J4Q6_GUITC</name>
<protein>
    <recommendedName>
        <fullName evidence="9">Cation/H+ exchanger transmembrane domain-containing protein</fullName>
    </recommendedName>
</protein>
<keyword evidence="12" id="KW-1185">Reference proteome</keyword>
<keyword evidence="5 8" id="KW-1133">Transmembrane helix</keyword>
<dbReference type="GO" id="GO:1902600">
    <property type="term" value="P:proton transmembrane transport"/>
    <property type="evidence" value="ECO:0007669"/>
    <property type="project" value="InterPro"/>
</dbReference>
<feature type="transmembrane region" description="Helical" evidence="8">
    <location>
        <begin position="37"/>
        <end position="55"/>
    </location>
</feature>
<evidence type="ECO:0000256" key="2">
    <source>
        <dbReference type="ARBA" id="ARBA00005551"/>
    </source>
</evidence>
<dbReference type="EnsemblProtists" id="EKX43282">
    <property type="protein sequence ID" value="EKX43282"/>
    <property type="gene ID" value="GUITHDRAFT_110696"/>
</dbReference>
<comment type="subcellular location">
    <subcellularLocation>
        <location evidence="1">Membrane</location>
        <topology evidence="1">Multi-pass membrane protein</topology>
    </subcellularLocation>
</comment>
<dbReference type="PANTHER" id="PTHR42751">
    <property type="entry name" value="SODIUM/HYDROGEN EXCHANGER FAMILY/TRKA DOMAIN PROTEIN"/>
    <property type="match status" value="1"/>
</dbReference>
<evidence type="ECO:0000256" key="1">
    <source>
        <dbReference type="ARBA" id="ARBA00004141"/>
    </source>
</evidence>
<dbReference type="GO" id="GO:0016020">
    <property type="term" value="C:membrane"/>
    <property type="evidence" value="ECO:0007669"/>
    <property type="project" value="UniProtKB-SubCell"/>
</dbReference>
<feature type="region of interest" description="Disordered" evidence="7">
    <location>
        <begin position="540"/>
        <end position="614"/>
    </location>
</feature>
<evidence type="ECO:0000259" key="9">
    <source>
        <dbReference type="Pfam" id="PF00999"/>
    </source>
</evidence>
<feature type="transmembrane region" description="Helical" evidence="8">
    <location>
        <begin position="342"/>
        <end position="363"/>
    </location>
</feature>
<reference evidence="10 12" key="1">
    <citation type="journal article" date="2012" name="Nature">
        <title>Algal genomes reveal evolutionary mosaicism and the fate of nucleomorphs.</title>
        <authorList>
            <consortium name="DOE Joint Genome Institute"/>
            <person name="Curtis B.A."/>
            <person name="Tanifuji G."/>
            <person name="Burki F."/>
            <person name="Gruber A."/>
            <person name="Irimia M."/>
            <person name="Maruyama S."/>
            <person name="Arias M.C."/>
            <person name="Ball S.G."/>
            <person name="Gile G.H."/>
            <person name="Hirakawa Y."/>
            <person name="Hopkins J.F."/>
            <person name="Kuo A."/>
            <person name="Rensing S.A."/>
            <person name="Schmutz J."/>
            <person name="Symeonidi A."/>
            <person name="Elias M."/>
            <person name="Eveleigh R.J."/>
            <person name="Herman E.K."/>
            <person name="Klute M.J."/>
            <person name="Nakayama T."/>
            <person name="Obornik M."/>
            <person name="Reyes-Prieto A."/>
            <person name="Armbrust E.V."/>
            <person name="Aves S.J."/>
            <person name="Beiko R.G."/>
            <person name="Coutinho P."/>
            <person name="Dacks J.B."/>
            <person name="Durnford D.G."/>
            <person name="Fast N.M."/>
            <person name="Green B.R."/>
            <person name="Grisdale C.J."/>
            <person name="Hempel F."/>
            <person name="Henrissat B."/>
            <person name="Hoppner M.P."/>
            <person name="Ishida K."/>
            <person name="Kim E."/>
            <person name="Koreny L."/>
            <person name="Kroth P.G."/>
            <person name="Liu Y."/>
            <person name="Malik S.B."/>
            <person name="Maier U.G."/>
            <person name="McRose D."/>
            <person name="Mock T."/>
            <person name="Neilson J.A."/>
            <person name="Onodera N.T."/>
            <person name="Poole A.M."/>
            <person name="Pritham E.J."/>
            <person name="Richards T.A."/>
            <person name="Rocap G."/>
            <person name="Roy S.W."/>
            <person name="Sarai C."/>
            <person name="Schaack S."/>
            <person name="Shirato S."/>
            <person name="Slamovits C.H."/>
            <person name="Spencer D.F."/>
            <person name="Suzuki S."/>
            <person name="Worden A.Z."/>
            <person name="Zauner S."/>
            <person name="Barry K."/>
            <person name="Bell C."/>
            <person name="Bharti A.K."/>
            <person name="Crow J.A."/>
            <person name="Grimwood J."/>
            <person name="Kramer R."/>
            <person name="Lindquist E."/>
            <person name="Lucas S."/>
            <person name="Salamov A."/>
            <person name="McFadden G.I."/>
            <person name="Lane C.E."/>
            <person name="Keeling P.J."/>
            <person name="Gray M.W."/>
            <person name="Grigoriev I.V."/>
            <person name="Archibald J.M."/>
        </authorList>
    </citation>
    <scope>NUCLEOTIDE SEQUENCE</scope>
    <source>
        <strain evidence="10 12">CCMP2712</strain>
    </source>
</reference>
<feature type="transmembrane region" description="Helical" evidence="8">
    <location>
        <begin position="288"/>
        <end position="307"/>
    </location>
</feature>
<keyword evidence="3" id="KW-0813">Transport</keyword>
<organism evidence="10">
    <name type="scientific">Guillardia theta (strain CCMP2712)</name>
    <name type="common">Cryptophyte</name>
    <dbReference type="NCBI Taxonomy" id="905079"/>
    <lineage>
        <taxon>Eukaryota</taxon>
        <taxon>Cryptophyceae</taxon>
        <taxon>Pyrenomonadales</taxon>
        <taxon>Geminigeraceae</taxon>
        <taxon>Guillardia</taxon>
    </lineage>
</organism>
<evidence type="ECO:0000313" key="12">
    <source>
        <dbReference type="Proteomes" id="UP000011087"/>
    </source>
</evidence>
<comment type="similarity">
    <text evidence="2">Belongs to the monovalent cation:proton antiporter 2 (CPA2) transporter (TC 2.A.37) family.</text>
</comment>
<keyword evidence="6 8" id="KW-0472">Membrane</keyword>
<dbReference type="KEGG" id="gtt:GUITHDRAFT_110696"/>
<evidence type="ECO:0000313" key="10">
    <source>
        <dbReference type="EMBL" id="EKX43282.1"/>
    </source>
</evidence>
<dbReference type="Proteomes" id="UP000011087">
    <property type="component" value="Unassembled WGS sequence"/>
</dbReference>
<keyword evidence="4 8" id="KW-0812">Transmembrane</keyword>
<feature type="transmembrane region" description="Helical" evidence="8">
    <location>
        <begin position="319"/>
        <end position="336"/>
    </location>
</feature>
<evidence type="ECO:0000256" key="5">
    <source>
        <dbReference type="ARBA" id="ARBA00022989"/>
    </source>
</evidence>
<dbReference type="GeneID" id="17300018"/>
<dbReference type="Pfam" id="PF00999">
    <property type="entry name" value="Na_H_Exchanger"/>
    <property type="match status" value="1"/>
</dbReference>
<dbReference type="HOGENOM" id="CLU_436453_0_0_1"/>
<feature type="compositionally biased region" description="Polar residues" evidence="7">
    <location>
        <begin position="594"/>
        <end position="603"/>
    </location>
</feature>
<feature type="region of interest" description="Disordered" evidence="7">
    <location>
        <begin position="512"/>
        <end position="531"/>
    </location>
</feature>
<dbReference type="GO" id="GO:0015297">
    <property type="term" value="F:antiporter activity"/>
    <property type="evidence" value="ECO:0007669"/>
    <property type="project" value="InterPro"/>
</dbReference>
<dbReference type="STRING" id="905079.L1J4Q6"/>
<feature type="transmembrane region" description="Helical" evidence="8">
    <location>
        <begin position="406"/>
        <end position="428"/>
    </location>
</feature>
<dbReference type="PaxDb" id="55529-EKX43282"/>
<accession>L1J4Q6</accession>
<proteinExistence type="inferred from homology"/>
<sequence>MHRGRGAADVMEFDQLRSSEADATAHATVVDVGQHPVTLPFGMMLIALGVLSVLFHFAKQSNIIACIIIGAVVGAMGWDQDMYLSKATSQAFIELGIMWIRLVHGRDGVLINGFGQIALNFAVFAGLAAGTGTTKDTVATVYFGLACTFSSTILVLGALKSRGEMETSEDAVDLWGAGVELGVGVVEMWRLLHGQIILGLMVLQDITAVLALSILSGFDKSVENPPPIGQVIGVIIGELIAIMVVLIFLNKFVLTPLFRLFAVNGEMLFIGTFAYALGVAGICSQFGLAEIGAFYAGVSVAALPYRLQIETKVEPIKAFGVVLFFFILGIDLHLTPEGLREAAPMAVAVALLTVFVLPSLMWLCGMMAGVDGRSAFLIGNTINQVSEFSLIIASLAKGYGVFDEKIFMIITLGTLITLLLSSSGHVLADQIYGKISCLLYPLDKWCRVKEEAEEAFLMEQHVVLLGFNEAGFEVAEFFRKRGKDVLCIHLDASLHETFQRMFVLGQAARDVGGGGEGGGKKEEGEVSAEQVKPMFEECMEDGKEGEEKNGEEKKENGKEGEEKKKENGKETRKENGKGGGKEEGKDVENPLPPSSQTGSNIYSQYADPENPESWHHYSLHSASLVVSCLQDRTILLLRPN</sequence>
<feature type="transmembrane region" description="Helical" evidence="8">
    <location>
        <begin position="261"/>
        <end position="282"/>
    </location>
</feature>
<feature type="transmembrane region" description="Helical" evidence="8">
    <location>
        <begin position="141"/>
        <end position="159"/>
    </location>
</feature>
<feature type="transmembrane region" description="Helical" evidence="8">
    <location>
        <begin position="196"/>
        <end position="216"/>
    </location>
</feature>
<feature type="transmembrane region" description="Helical" evidence="8">
    <location>
        <begin position="228"/>
        <end position="249"/>
    </location>
</feature>
<dbReference type="OrthoDB" id="1654420at2759"/>
<evidence type="ECO:0000256" key="4">
    <source>
        <dbReference type="ARBA" id="ARBA00022692"/>
    </source>
</evidence>
<gene>
    <name evidence="10" type="ORF">GUITHDRAFT_110696</name>
</gene>
<dbReference type="InterPro" id="IPR006153">
    <property type="entry name" value="Cation/H_exchanger_TM"/>
</dbReference>
<feature type="transmembrane region" description="Helical" evidence="8">
    <location>
        <begin position="109"/>
        <end position="129"/>
    </location>
</feature>
<dbReference type="AlphaFoldDB" id="L1J4Q6"/>
<evidence type="ECO:0000313" key="11">
    <source>
        <dbReference type="EnsemblProtists" id="EKX43282"/>
    </source>
</evidence>
<feature type="domain" description="Cation/H+ exchanger transmembrane" evidence="9">
    <location>
        <begin position="193"/>
        <end position="420"/>
    </location>
</feature>
<dbReference type="Gene3D" id="1.20.1530.20">
    <property type="match status" value="1"/>
</dbReference>
<reference evidence="11" key="3">
    <citation type="submission" date="2016-03" db="UniProtKB">
        <authorList>
            <consortium name="EnsemblProtists"/>
        </authorList>
    </citation>
    <scope>IDENTIFICATION</scope>
</reference>
<feature type="compositionally biased region" description="Basic and acidic residues" evidence="7">
    <location>
        <begin position="540"/>
        <end position="588"/>
    </location>
</feature>
<dbReference type="InterPro" id="IPR038770">
    <property type="entry name" value="Na+/solute_symporter_sf"/>
</dbReference>
<evidence type="ECO:0000256" key="8">
    <source>
        <dbReference type="SAM" id="Phobius"/>
    </source>
</evidence>
<dbReference type="EMBL" id="JH993011">
    <property type="protein sequence ID" value="EKX43282.1"/>
    <property type="molecule type" value="Genomic_DNA"/>
</dbReference>
<evidence type="ECO:0000256" key="3">
    <source>
        <dbReference type="ARBA" id="ARBA00022448"/>
    </source>
</evidence>
<reference evidence="12" key="2">
    <citation type="submission" date="2012-11" db="EMBL/GenBank/DDBJ databases">
        <authorList>
            <person name="Kuo A."/>
            <person name="Curtis B.A."/>
            <person name="Tanifuji G."/>
            <person name="Burki F."/>
            <person name="Gruber A."/>
            <person name="Irimia M."/>
            <person name="Maruyama S."/>
            <person name="Arias M.C."/>
            <person name="Ball S.G."/>
            <person name="Gile G.H."/>
            <person name="Hirakawa Y."/>
            <person name="Hopkins J.F."/>
            <person name="Rensing S.A."/>
            <person name="Schmutz J."/>
            <person name="Symeonidi A."/>
            <person name="Elias M."/>
            <person name="Eveleigh R.J."/>
            <person name="Herman E.K."/>
            <person name="Klute M.J."/>
            <person name="Nakayama T."/>
            <person name="Obornik M."/>
            <person name="Reyes-Prieto A."/>
            <person name="Armbrust E.V."/>
            <person name="Aves S.J."/>
            <person name="Beiko R.G."/>
            <person name="Coutinho P."/>
            <person name="Dacks J.B."/>
            <person name="Durnford D.G."/>
            <person name="Fast N.M."/>
            <person name="Green B.R."/>
            <person name="Grisdale C."/>
            <person name="Hempe F."/>
            <person name="Henrissat B."/>
            <person name="Hoppner M.P."/>
            <person name="Ishida K.-I."/>
            <person name="Kim E."/>
            <person name="Koreny L."/>
            <person name="Kroth P.G."/>
            <person name="Liu Y."/>
            <person name="Malik S.-B."/>
            <person name="Maier U.G."/>
            <person name="McRose D."/>
            <person name="Mock T."/>
            <person name="Neilson J.A."/>
            <person name="Onodera N.T."/>
            <person name="Poole A.M."/>
            <person name="Pritham E.J."/>
            <person name="Richards T.A."/>
            <person name="Rocap G."/>
            <person name="Roy S.W."/>
            <person name="Sarai C."/>
            <person name="Schaack S."/>
            <person name="Shirato S."/>
            <person name="Slamovits C.H."/>
            <person name="Spencer D.F."/>
            <person name="Suzuki S."/>
            <person name="Worden A.Z."/>
            <person name="Zauner S."/>
            <person name="Barry K."/>
            <person name="Bell C."/>
            <person name="Bharti A.K."/>
            <person name="Crow J.A."/>
            <person name="Grimwood J."/>
            <person name="Kramer R."/>
            <person name="Lindquist E."/>
            <person name="Lucas S."/>
            <person name="Salamov A."/>
            <person name="McFadden G.I."/>
            <person name="Lane C.E."/>
            <person name="Keeling P.J."/>
            <person name="Gray M.W."/>
            <person name="Grigoriev I.V."/>
            <person name="Archibald J.M."/>
        </authorList>
    </citation>
    <scope>NUCLEOTIDE SEQUENCE</scope>
    <source>
        <strain evidence="12">CCMP2712</strain>
    </source>
</reference>
<dbReference type="PANTHER" id="PTHR42751:SF3">
    <property type="entry name" value="SODIUM_GLUTAMATE SYMPORTER"/>
    <property type="match status" value="1"/>
</dbReference>
<dbReference type="RefSeq" id="XP_005830262.1">
    <property type="nucleotide sequence ID" value="XM_005830205.1"/>
</dbReference>
<evidence type="ECO:0000256" key="7">
    <source>
        <dbReference type="SAM" id="MobiDB-lite"/>
    </source>
</evidence>
<feature type="transmembrane region" description="Helical" evidence="8">
    <location>
        <begin position="375"/>
        <end position="394"/>
    </location>
</feature>